<dbReference type="Proteomes" id="UP000218775">
    <property type="component" value="Unassembled WGS sequence"/>
</dbReference>
<organism evidence="1 2">
    <name type="scientific">Aerophobetes bacterium</name>
    <dbReference type="NCBI Taxonomy" id="2030807"/>
    <lineage>
        <taxon>Bacteria</taxon>
        <taxon>Candidatus Aerophobota</taxon>
    </lineage>
</organism>
<proteinExistence type="predicted"/>
<reference evidence="2" key="1">
    <citation type="submission" date="2017-08" db="EMBL/GenBank/DDBJ databases">
        <title>A dynamic microbial community with high functional redundancy inhabits the cold, oxic subseafloor aquifer.</title>
        <authorList>
            <person name="Tully B.J."/>
            <person name="Wheat C.G."/>
            <person name="Glazer B.T."/>
            <person name="Huber J.A."/>
        </authorList>
    </citation>
    <scope>NUCLEOTIDE SEQUENCE [LARGE SCALE GENOMIC DNA]</scope>
</reference>
<dbReference type="AlphaFoldDB" id="A0A2A4X1Z1"/>
<evidence type="ECO:0000313" key="2">
    <source>
        <dbReference type="Proteomes" id="UP000218775"/>
    </source>
</evidence>
<sequence>MSNVVEVQEKQGEMPLLQSLEGGKVLLFPKLDFDLIEEEKELVTPKILAGNRKNISFNPRTKELKGAACSAIRESLLKVMLARYSQFAFKLVSEVFGSQSPYVKYEKVSFRPAEIATRESDSTKKDDKKLHVDAFPSNPTQGSRILRVFTNINPSNKPRIWKIGEPFSKVALRFMPTISAPLPLASFLLHQMHITKSRRTPYDHYMLRLHDRMKESSEYQESVEAELFAFQPGATWIVFTDQVSHAVLSGQHVLEQTFSVSNEGLAYKATSPCSILEGLVGKKLI</sequence>
<dbReference type="Pfam" id="PF11004">
    <property type="entry name" value="Kdo_hydroxy"/>
    <property type="match status" value="1"/>
</dbReference>
<name>A0A2A4X1Z1_UNCAE</name>
<accession>A0A2A4X1Z1</accession>
<evidence type="ECO:0000313" key="1">
    <source>
        <dbReference type="EMBL" id="PCI76077.1"/>
    </source>
</evidence>
<gene>
    <name evidence="1" type="ORF">COB21_04820</name>
</gene>
<protein>
    <submittedName>
        <fullName evidence="1">3-deoxy-D-manno-oct-2-ulosonic acid (Kdo) hydroxylase</fullName>
    </submittedName>
</protein>
<dbReference type="EMBL" id="NVUK01000034">
    <property type="protein sequence ID" value="PCI76077.1"/>
    <property type="molecule type" value="Genomic_DNA"/>
</dbReference>
<dbReference type="InterPro" id="IPR021266">
    <property type="entry name" value="Kdo_hydroxlase"/>
</dbReference>
<comment type="caution">
    <text evidence="1">The sequence shown here is derived from an EMBL/GenBank/DDBJ whole genome shotgun (WGS) entry which is preliminary data.</text>
</comment>